<organism evidence="10 11">
    <name type="scientific">Clostridium omnivorum</name>
    <dbReference type="NCBI Taxonomy" id="1604902"/>
    <lineage>
        <taxon>Bacteria</taxon>
        <taxon>Bacillati</taxon>
        <taxon>Bacillota</taxon>
        <taxon>Clostridia</taxon>
        <taxon>Eubacteriales</taxon>
        <taxon>Clostridiaceae</taxon>
        <taxon>Clostridium</taxon>
    </lineage>
</organism>
<comment type="similarity">
    <text evidence="3 8">Belongs to the peptidase M17 family.</text>
</comment>
<dbReference type="CDD" id="cd00433">
    <property type="entry name" value="Peptidase_M17"/>
    <property type="match status" value="1"/>
</dbReference>
<feature type="binding site" evidence="8">
    <location>
        <position position="266"/>
    </location>
    <ligand>
        <name>Mn(2+)</name>
        <dbReference type="ChEBI" id="CHEBI:29035"/>
        <label>1</label>
    </ligand>
</feature>
<evidence type="ECO:0000256" key="4">
    <source>
        <dbReference type="ARBA" id="ARBA00022438"/>
    </source>
</evidence>
<dbReference type="Gene3D" id="3.40.630.10">
    <property type="entry name" value="Zn peptidases"/>
    <property type="match status" value="1"/>
</dbReference>
<dbReference type="Pfam" id="PF00883">
    <property type="entry name" value="Peptidase_M17"/>
    <property type="match status" value="1"/>
</dbReference>
<dbReference type="InterPro" id="IPR000819">
    <property type="entry name" value="Peptidase_M17_C"/>
</dbReference>
<name>A0ABQ5N5L5_9CLOT</name>
<feature type="domain" description="Cytosol aminopeptidase" evidence="9">
    <location>
        <begin position="341"/>
        <end position="348"/>
    </location>
</feature>
<sequence length="494" mass="53871">MNIKLLNKKSEVTISELLVFGVFEDFRNLDVLSNEISEYLSVLKEQEKFKASFGEEISAVIKYENVYKNVLIIGLGKSEELKSEKLRKLIAKIVRKANELKLSSAELNLINTSELVSKETLEVIAETAILTNYKFDKYKEKKSQITLNELNLVIGDIEKIANYSSALAEAEALALGTILARDLVNEPANVLNPKELAKRASEAGEKNGFEVEILKEDKIEELGMEAYLSVAKGSENKPRFIIMRYLGDPDNKEKIFGLVGKGLTFDTGGYSLKPTAGMVTMKSDMGGAAAVIGAMASIAKMKLKANVTAVVAACENMISANSYRPGDIIGSMAGKTIEVLNTDAEGRLTLADAVHYIISKERVNKVIDLATLTGAALVALGTTTTAVVSNSDEFYNDLQIASNPADEKVWRLPAFDEYKELIKSDIADLKNIGGPNAGTITAGLFIGEFAKDIPWIHMDIAGTAWSENEHDYITKGGTGVGVRTLYNMIKNNTK</sequence>
<dbReference type="EC" id="3.4.11.10" evidence="8"/>
<dbReference type="InterPro" id="IPR011356">
    <property type="entry name" value="Leucine_aapep/pepB"/>
</dbReference>
<feature type="binding site" evidence="8">
    <location>
        <position position="343"/>
    </location>
    <ligand>
        <name>Mn(2+)</name>
        <dbReference type="ChEBI" id="CHEBI:29035"/>
        <label>1</label>
    </ligand>
</feature>
<evidence type="ECO:0000259" key="9">
    <source>
        <dbReference type="PROSITE" id="PS00631"/>
    </source>
</evidence>
<feature type="binding site" evidence="8">
    <location>
        <position position="284"/>
    </location>
    <ligand>
        <name>Mn(2+)</name>
        <dbReference type="ChEBI" id="CHEBI:29035"/>
        <label>2</label>
    </ligand>
</feature>
<dbReference type="HAMAP" id="MF_00181">
    <property type="entry name" value="Cytosol_peptidase_M17"/>
    <property type="match status" value="1"/>
</dbReference>
<dbReference type="InterPro" id="IPR008283">
    <property type="entry name" value="Peptidase_M17_N"/>
</dbReference>
<evidence type="ECO:0000256" key="1">
    <source>
        <dbReference type="ARBA" id="ARBA00000135"/>
    </source>
</evidence>
<keyword evidence="11" id="KW-1185">Reference proteome</keyword>
<dbReference type="PROSITE" id="PS00631">
    <property type="entry name" value="CYTOSOL_AP"/>
    <property type="match status" value="1"/>
</dbReference>
<keyword evidence="5 8" id="KW-0645">Protease</keyword>
<dbReference type="NCBIfam" id="NF002074">
    <property type="entry name" value="PRK00913.1-4"/>
    <property type="match status" value="1"/>
</dbReference>
<comment type="cofactor">
    <cofactor evidence="8">
        <name>Mn(2+)</name>
        <dbReference type="ChEBI" id="CHEBI:29035"/>
    </cofactor>
    <text evidence="8">Binds 2 manganese ions per subunit.</text>
</comment>
<feature type="binding site" evidence="8">
    <location>
        <position position="261"/>
    </location>
    <ligand>
        <name>Mn(2+)</name>
        <dbReference type="ChEBI" id="CHEBI:29035"/>
        <label>2</label>
    </ligand>
</feature>
<dbReference type="Gene3D" id="3.40.220.10">
    <property type="entry name" value="Leucine Aminopeptidase, subunit E, domain 1"/>
    <property type="match status" value="1"/>
</dbReference>
<evidence type="ECO:0000256" key="2">
    <source>
        <dbReference type="ARBA" id="ARBA00000967"/>
    </source>
</evidence>
<evidence type="ECO:0000256" key="3">
    <source>
        <dbReference type="ARBA" id="ARBA00009528"/>
    </source>
</evidence>
<dbReference type="InterPro" id="IPR023042">
    <property type="entry name" value="Peptidase_M17_leu_NH2_pept"/>
</dbReference>
<dbReference type="Pfam" id="PF02789">
    <property type="entry name" value="Peptidase_M17_N"/>
    <property type="match status" value="1"/>
</dbReference>
<dbReference type="PANTHER" id="PTHR11963:SF23">
    <property type="entry name" value="CYTOSOL AMINOPEPTIDASE"/>
    <property type="match status" value="1"/>
</dbReference>
<evidence type="ECO:0000313" key="11">
    <source>
        <dbReference type="Proteomes" id="UP001208567"/>
    </source>
</evidence>
<dbReference type="Proteomes" id="UP001208567">
    <property type="component" value="Unassembled WGS sequence"/>
</dbReference>
<evidence type="ECO:0000256" key="7">
    <source>
        <dbReference type="ARBA" id="ARBA00049972"/>
    </source>
</evidence>
<dbReference type="NCBIfam" id="NF002083">
    <property type="entry name" value="PRK00913.3-5"/>
    <property type="match status" value="1"/>
</dbReference>
<keyword evidence="4 8" id="KW-0031">Aminopeptidase</keyword>
<feature type="active site" evidence="8">
    <location>
        <position position="273"/>
    </location>
</feature>
<gene>
    <name evidence="10" type="primary">pepA_1</name>
    <name evidence="8" type="synonym">pepA</name>
    <name evidence="10" type="ORF">bsdE14_19070</name>
</gene>
<dbReference type="GO" id="GO:0004177">
    <property type="term" value="F:aminopeptidase activity"/>
    <property type="evidence" value="ECO:0007669"/>
    <property type="project" value="UniProtKB-KW"/>
</dbReference>
<comment type="function">
    <text evidence="7 8">Presumably involved in the processing and regular turnover of intracellular proteins. Catalyzes the removal of unsubstituted N-terminal amino acids from various peptides.</text>
</comment>
<dbReference type="SUPFAM" id="SSF52949">
    <property type="entry name" value="Macro domain-like"/>
    <property type="match status" value="1"/>
</dbReference>
<evidence type="ECO:0000313" key="10">
    <source>
        <dbReference type="EMBL" id="GLC30497.1"/>
    </source>
</evidence>
<proteinExistence type="inferred from homology"/>
<protein>
    <recommendedName>
        <fullName evidence="8">Probable cytosol aminopeptidase</fullName>
        <ecNumber evidence="8">3.4.11.1</ecNumber>
    </recommendedName>
    <alternativeName>
        <fullName evidence="8">Leucine aminopeptidase</fullName>
        <shortName evidence="8">LAP</shortName>
        <ecNumber evidence="8">3.4.11.10</ecNumber>
    </alternativeName>
    <alternativeName>
        <fullName evidence="8">Leucyl aminopeptidase</fullName>
    </alternativeName>
</protein>
<comment type="subcellular location">
    <subcellularLocation>
        <location evidence="8">Cytoplasm</location>
    </subcellularLocation>
</comment>
<comment type="catalytic activity">
    <reaction evidence="2 8">
        <text>Release of an N-terminal amino acid, preferentially leucine, but not glutamic or aspartic acids.</text>
        <dbReference type="EC" id="3.4.11.10"/>
    </reaction>
</comment>
<keyword evidence="8" id="KW-0479">Metal-binding</keyword>
<keyword evidence="8" id="KW-0464">Manganese</keyword>
<feature type="active site" evidence="8">
    <location>
        <position position="347"/>
    </location>
</feature>
<dbReference type="PANTHER" id="PTHR11963">
    <property type="entry name" value="LEUCINE AMINOPEPTIDASE-RELATED"/>
    <property type="match status" value="1"/>
</dbReference>
<keyword evidence="6 8" id="KW-0378">Hydrolase</keyword>
<dbReference type="SUPFAM" id="SSF53187">
    <property type="entry name" value="Zn-dependent exopeptidases"/>
    <property type="match status" value="1"/>
</dbReference>
<dbReference type="InterPro" id="IPR043472">
    <property type="entry name" value="Macro_dom-like"/>
</dbReference>
<comment type="caution">
    <text evidence="10">The sequence shown here is derived from an EMBL/GenBank/DDBJ whole genome shotgun (WGS) entry which is preliminary data.</text>
</comment>
<accession>A0ABQ5N5L5</accession>
<dbReference type="EC" id="3.4.11.1" evidence="8"/>
<evidence type="ECO:0000256" key="6">
    <source>
        <dbReference type="ARBA" id="ARBA00022801"/>
    </source>
</evidence>
<feature type="binding site" evidence="8">
    <location>
        <position position="345"/>
    </location>
    <ligand>
        <name>Mn(2+)</name>
        <dbReference type="ChEBI" id="CHEBI:29035"/>
        <label>1</label>
    </ligand>
</feature>
<dbReference type="NCBIfam" id="NF002073">
    <property type="entry name" value="PRK00913.1-2"/>
    <property type="match status" value="1"/>
</dbReference>
<keyword evidence="8" id="KW-0963">Cytoplasm</keyword>
<feature type="binding site" evidence="8">
    <location>
        <position position="345"/>
    </location>
    <ligand>
        <name>Mn(2+)</name>
        <dbReference type="ChEBI" id="CHEBI:29035"/>
        <label>2</label>
    </ligand>
</feature>
<feature type="binding site" evidence="8">
    <location>
        <position position="266"/>
    </location>
    <ligand>
        <name>Mn(2+)</name>
        <dbReference type="ChEBI" id="CHEBI:29035"/>
        <label>2</label>
    </ligand>
</feature>
<dbReference type="PRINTS" id="PR00481">
    <property type="entry name" value="LAMNOPPTDASE"/>
</dbReference>
<comment type="catalytic activity">
    <reaction evidence="1 8">
        <text>Release of an N-terminal amino acid, Xaa-|-Yaa-, in which Xaa is preferably Leu, but may be other amino acids including Pro although not Arg or Lys, and Yaa may be Pro. Amino acid amides and methyl esters are also readily hydrolyzed, but rates on arylamides are exceedingly low.</text>
        <dbReference type="EC" id="3.4.11.1"/>
    </reaction>
</comment>
<reference evidence="10 11" key="1">
    <citation type="journal article" date="2024" name="Int. J. Syst. Evol. Microbiol.">
        <title>Clostridium omnivorum sp. nov., isolated from anoxic soil under the treatment of reductive soil disinfestation.</title>
        <authorList>
            <person name="Ueki A."/>
            <person name="Tonouchi A."/>
            <person name="Kaku N."/>
            <person name="Honma S."/>
            <person name="Ueki K."/>
        </authorList>
    </citation>
    <scope>NUCLEOTIDE SEQUENCE [LARGE SCALE GENOMIC DNA]</scope>
    <source>
        <strain evidence="10 11">E14</strain>
    </source>
</reference>
<evidence type="ECO:0000256" key="5">
    <source>
        <dbReference type="ARBA" id="ARBA00022670"/>
    </source>
</evidence>
<dbReference type="RefSeq" id="WP_264849762.1">
    <property type="nucleotide sequence ID" value="NZ_BRXR01000001.1"/>
</dbReference>
<dbReference type="EMBL" id="BRXR01000001">
    <property type="protein sequence ID" value="GLC30497.1"/>
    <property type="molecule type" value="Genomic_DNA"/>
</dbReference>
<evidence type="ECO:0000256" key="8">
    <source>
        <dbReference type="HAMAP-Rule" id="MF_00181"/>
    </source>
</evidence>